<dbReference type="InterPro" id="IPR002885">
    <property type="entry name" value="PPR_rpt"/>
</dbReference>
<dbReference type="Gene3D" id="1.25.40.10">
    <property type="entry name" value="Tetratricopeptide repeat domain"/>
    <property type="match status" value="1"/>
</dbReference>
<evidence type="ECO:0000256" key="2">
    <source>
        <dbReference type="PROSITE-ProRule" id="PRU00708"/>
    </source>
</evidence>
<dbReference type="Proteomes" id="UP000824469">
    <property type="component" value="Unassembled WGS sequence"/>
</dbReference>
<evidence type="ECO:0000313" key="3">
    <source>
        <dbReference type="EMBL" id="KAH9295667.1"/>
    </source>
</evidence>
<keyword evidence="4" id="KW-1185">Reference proteome</keyword>
<dbReference type="InterPro" id="IPR011990">
    <property type="entry name" value="TPR-like_helical_dom_sf"/>
</dbReference>
<evidence type="ECO:0000313" key="4">
    <source>
        <dbReference type="Proteomes" id="UP000824469"/>
    </source>
</evidence>
<organism evidence="3 4">
    <name type="scientific">Taxus chinensis</name>
    <name type="common">Chinese yew</name>
    <name type="synonym">Taxus wallichiana var. chinensis</name>
    <dbReference type="NCBI Taxonomy" id="29808"/>
    <lineage>
        <taxon>Eukaryota</taxon>
        <taxon>Viridiplantae</taxon>
        <taxon>Streptophyta</taxon>
        <taxon>Embryophyta</taxon>
        <taxon>Tracheophyta</taxon>
        <taxon>Spermatophyta</taxon>
        <taxon>Pinopsida</taxon>
        <taxon>Pinidae</taxon>
        <taxon>Conifers II</taxon>
        <taxon>Cupressales</taxon>
        <taxon>Taxaceae</taxon>
        <taxon>Taxus</taxon>
    </lineage>
</organism>
<reference evidence="3 4" key="1">
    <citation type="journal article" date="2021" name="Nat. Plants">
        <title>The Taxus genome provides insights into paclitaxel biosynthesis.</title>
        <authorList>
            <person name="Xiong X."/>
            <person name="Gou J."/>
            <person name="Liao Q."/>
            <person name="Li Y."/>
            <person name="Zhou Q."/>
            <person name="Bi G."/>
            <person name="Li C."/>
            <person name="Du R."/>
            <person name="Wang X."/>
            <person name="Sun T."/>
            <person name="Guo L."/>
            <person name="Liang H."/>
            <person name="Lu P."/>
            <person name="Wu Y."/>
            <person name="Zhang Z."/>
            <person name="Ro D.K."/>
            <person name="Shang Y."/>
            <person name="Huang S."/>
            <person name="Yan J."/>
        </authorList>
    </citation>
    <scope>NUCLEOTIDE SEQUENCE [LARGE SCALE GENOMIC DNA]</scope>
    <source>
        <strain evidence="3">Ta-2019</strain>
    </source>
</reference>
<protein>
    <submittedName>
        <fullName evidence="3">Uncharacterized protein</fullName>
    </submittedName>
</protein>
<sequence length="79" mass="8942">TVTEEWISSWRQSRCFIHMQQIGLQPDQFTFASMYSSLCQNGSFGAGYDIHQSIMKRGILSDVVVATSQTCMQNGPEFE</sequence>
<dbReference type="NCBIfam" id="TIGR00756">
    <property type="entry name" value="PPR"/>
    <property type="match status" value="1"/>
</dbReference>
<dbReference type="EMBL" id="JAHRHJ020000011">
    <property type="protein sequence ID" value="KAH9295667.1"/>
    <property type="molecule type" value="Genomic_DNA"/>
</dbReference>
<feature type="repeat" description="PPR" evidence="2">
    <location>
        <begin position="27"/>
        <end position="61"/>
    </location>
</feature>
<comment type="caution">
    <text evidence="3">The sequence shown here is derived from an EMBL/GenBank/DDBJ whole genome shotgun (WGS) entry which is preliminary data.</text>
</comment>
<evidence type="ECO:0000256" key="1">
    <source>
        <dbReference type="ARBA" id="ARBA00022737"/>
    </source>
</evidence>
<proteinExistence type="predicted"/>
<name>A0AA38C7X8_TAXCH</name>
<feature type="non-terminal residue" evidence="3">
    <location>
        <position position="1"/>
    </location>
</feature>
<dbReference type="AlphaFoldDB" id="A0AA38C7X8"/>
<keyword evidence="1" id="KW-0677">Repeat</keyword>
<gene>
    <name evidence="3" type="ORF">KI387_039255</name>
</gene>
<accession>A0AA38C7X8</accession>
<dbReference type="PROSITE" id="PS51375">
    <property type="entry name" value="PPR"/>
    <property type="match status" value="1"/>
</dbReference>
<feature type="non-terminal residue" evidence="3">
    <location>
        <position position="79"/>
    </location>
</feature>